<protein>
    <submittedName>
        <fullName evidence="8">Helicase POLQ-like</fullName>
    </submittedName>
</protein>
<dbReference type="SUPFAM" id="SSF158702">
    <property type="entry name" value="Sec63 N-terminal domain-like"/>
    <property type="match status" value="1"/>
</dbReference>
<dbReference type="AlphaFoldDB" id="A0A6P8T8G0"/>
<keyword evidence="7" id="KW-1185">Reference proteome</keyword>
<feature type="domain" description="POLQ-like helical" evidence="6">
    <location>
        <begin position="1"/>
        <end position="68"/>
    </location>
</feature>
<dbReference type="RefSeq" id="XP_034055107.1">
    <property type="nucleotide sequence ID" value="XM_034199216.1"/>
</dbReference>
<dbReference type="InParanoid" id="A0A6P8T8G0"/>
<dbReference type="Proteomes" id="UP000515161">
    <property type="component" value="Unplaced"/>
</dbReference>
<evidence type="ECO:0000256" key="4">
    <source>
        <dbReference type="ARBA" id="ARBA00022840"/>
    </source>
</evidence>
<dbReference type="PANTHER" id="PTHR47961:SF12">
    <property type="entry name" value="HELICASE POLQ-LIKE"/>
    <property type="match status" value="1"/>
</dbReference>
<feature type="chain" id="PRO_5028026952" evidence="5">
    <location>
        <begin position="17"/>
        <end position="164"/>
    </location>
</feature>
<evidence type="ECO:0000313" key="7">
    <source>
        <dbReference type="Proteomes" id="UP000515161"/>
    </source>
</evidence>
<sequence>MYLALVLFSLLKDLNLWIVSDRFQMSRGFIQSLLSSSSAFCSCVLHFTEELEEFWPFRALLTELTRRLSYCVTSELIPLMEVAGVMEARAKQLYNAGYKTLTHLANADPAVLSNTLENLHRKQANQIVASAKMLLSEKAAALQEEVDDLLTLPKDLPSAPLRAL</sequence>
<evidence type="ECO:0000259" key="6">
    <source>
        <dbReference type="Pfam" id="PF21099"/>
    </source>
</evidence>
<proteinExistence type="predicted"/>
<evidence type="ECO:0000256" key="1">
    <source>
        <dbReference type="ARBA" id="ARBA00022741"/>
    </source>
</evidence>
<dbReference type="OrthoDB" id="2320933at2759"/>
<accession>A0A6P8T8G0</accession>
<dbReference type="GeneID" id="117534940"/>
<evidence type="ECO:0000256" key="5">
    <source>
        <dbReference type="SAM" id="SignalP"/>
    </source>
</evidence>
<dbReference type="InterPro" id="IPR050474">
    <property type="entry name" value="Hel308_SKI2-like"/>
</dbReference>
<keyword evidence="1" id="KW-0547">Nucleotide-binding</keyword>
<name>A0A6P8T8G0_GYMAC</name>
<evidence type="ECO:0000256" key="3">
    <source>
        <dbReference type="ARBA" id="ARBA00022806"/>
    </source>
</evidence>
<dbReference type="KEGG" id="gacu:117534940"/>
<dbReference type="GO" id="GO:0004386">
    <property type="term" value="F:helicase activity"/>
    <property type="evidence" value="ECO:0007669"/>
    <property type="project" value="UniProtKB-KW"/>
</dbReference>
<dbReference type="GO" id="GO:0005524">
    <property type="term" value="F:ATP binding"/>
    <property type="evidence" value="ECO:0007669"/>
    <property type="project" value="UniProtKB-KW"/>
</dbReference>
<dbReference type="Pfam" id="PF21099">
    <property type="entry name" value="POLQ_helical"/>
    <property type="match status" value="1"/>
</dbReference>
<dbReference type="CTD" id="113510"/>
<dbReference type="Gene3D" id="1.10.3380.20">
    <property type="match status" value="1"/>
</dbReference>
<keyword evidence="3" id="KW-0347">Helicase</keyword>
<gene>
    <name evidence="8" type="primary">helq</name>
</gene>
<evidence type="ECO:0000313" key="8">
    <source>
        <dbReference type="RefSeq" id="XP_034055107.1"/>
    </source>
</evidence>
<dbReference type="GO" id="GO:0016787">
    <property type="term" value="F:hydrolase activity"/>
    <property type="evidence" value="ECO:0007669"/>
    <property type="project" value="UniProtKB-KW"/>
</dbReference>
<organism evidence="7 8">
    <name type="scientific">Gymnodraco acuticeps</name>
    <name type="common">Antarctic dragonfish</name>
    <dbReference type="NCBI Taxonomy" id="8218"/>
    <lineage>
        <taxon>Eukaryota</taxon>
        <taxon>Metazoa</taxon>
        <taxon>Chordata</taxon>
        <taxon>Craniata</taxon>
        <taxon>Vertebrata</taxon>
        <taxon>Euteleostomi</taxon>
        <taxon>Actinopterygii</taxon>
        <taxon>Neopterygii</taxon>
        <taxon>Teleostei</taxon>
        <taxon>Neoteleostei</taxon>
        <taxon>Acanthomorphata</taxon>
        <taxon>Eupercaria</taxon>
        <taxon>Perciformes</taxon>
        <taxon>Notothenioidei</taxon>
        <taxon>Bathydraconidae</taxon>
        <taxon>Gymnodraco</taxon>
    </lineage>
</organism>
<evidence type="ECO:0000256" key="2">
    <source>
        <dbReference type="ARBA" id="ARBA00022801"/>
    </source>
</evidence>
<feature type="signal peptide" evidence="5">
    <location>
        <begin position="1"/>
        <end position="16"/>
    </location>
</feature>
<keyword evidence="2" id="KW-0378">Hydrolase</keyword>
<dbReference type="Gene3D" id="1.10.150.20">
    <property type="entry name" value="5' to 3' exonuclease, C-terminal subdomain"/>
    <property type="match status" value="1"/>
</dbReference>
<dbReference type="FunFam" id="1.10.150.20:FF:000058">
    <property type="entry name" value="Helicase, POLQ like"/>
    <property type="match status" value="1"/>
</dbReference>
<keyword evidence="5" id="KW-0732">Signal</keyword>
<reference evidence="8" key="1">
    <citation type="submission" date="2025-08" db="UniProtKB">
        <authorList>
            <consortium name="RefSeq"/>
        </authorList>
    </citation>
    <scope>IDENTIFICATION</scope>
</reference>
<dbReference type="InterPro" id="IPR048960">
    <property type="entry name" value="POLQ-like_helical"/>
</dbReference>
<keyword evidence="4" id="KW-0067">ATP-binding</keyword>
<dbReference type="PANTHER" id="PTHR47961">
    <property type="entry name" value="DNA POLYMERASE THETA, PUTATIVE (AFU_ORTHOLOGUE AFUA_1G05260)-RELATED"/>
    <property type="match status" value="1"/>
</dbReference>